<feature type="transmembrane region" description="Helical" evidence="1">
    <location>
        <begin position="67"/>
        <end position="88"/>
    </location>
</feature>
<sequence length="275" mass="28545">MDTTVGAGAVRPGTRGRKTIRAGARAGLAARGVVYALLGVLALRVAFDGSSEQADRGGAVARLAAQPFGGYLVWALAVGFAGMTLWRLSEAAFGAAGPDGGKAGKRLMSAARAVFYAFVTYSVVTFAVDGSSAGGSSDKTSKDVTAHALGWPMGRWLVGAAGLALAGAGVWIAVRALLRRFRKHLRTGAMSRRVRRVVDFLGVAGGSSRGVVFAAAGCFVVVAAVRFDPDRAKGLDDTLRTFRDTPAGPWLLAVIAAGLALFGVFSWAMARWRQV</sequence>
<accession>A0A239CQH0</accession>
<dbReference type="AlphaFoldDB" id="A0A239CQH0"/>
<evidence type="ECO:0000313" key="3">
    <source>
        <dbReference type="EMBL" id="SNS22159.1"/>
    </source>
</evidence>
<feature type="transmembrane region" description="Helical" evidence="1">
    <location>
        <begin position="28"/>
        <end position="47"/>
    </location>
</feature>
<feature type="domain" description="DUF1206" evidence="2">
    <location>
        <begin position="205"/>
        <end position="273"/>
    </location>
</feature>
<name>A0A239CQH0_9ACTN</name>
<feature type="transmembrane region" description="Helical" evidence="1">
    <location>
        <begin position="156"/>
        <end position="178"/>
    </location>
</feature>
<keyword evidence="4" id="KW-1185">Reference proteome</keyword>
<dbReference type="Pfam" id="PF06724">
    <property type="entry name" value="DUF1206"/>
    <property type="match status" value="3"/>
</dbReference>
<protein>
    <recommendedName>
        <fullName evidence="2">DUF1206 domain-containing protein</fullName>
    </recommendedName>
</protein>
<keyword evidence="1" id="KW-0472">Membrane</keyword>
<feature type="transmembrane region" description="Helical" evidence="1">
    <location>
        <begin position="109"/>
        <end position="128"/>
    </location>
</feature>
<dbReference type="EMBL" id="FZOF01000004">
    <property type="protein sequence ID" value="SNS22159.1"/>
    <property type="molecule type" value="Genomic_DNA"/>
</dbReference>
<evidence type="ECO:0000256" key="1">
    <source>
        <dbReference type="SAM" id="Phobius"/>
    </source>
</evidence>
<feature type="domain" description="DUF1206" evidence="2">
    <location>
        <begin position="110"/>
        <end position="178"/>
    </location>
</feature>
<dbReference type="RefSeq" id="WP_089223271.1">
    <property type="nucleotide sequence ID" value="NZ_FZOF01000004.1"/>
</dbReference>
<keyword evidence="1" id="KW-1133">Transmembrane helix</keyword>
<feature type="transmembrane region" description="Helical" evidence="1">
    <location>
        <begin position="247"/>
        <end position="270"/>
    </location>
</feature>
<evidence type="ECO:0000259" key="2">
    <source>
        <dbReference type="Pfam" id="PF06724"/>
    </source>
</evidence>
<gene>
    <name evidence="3" type="ORF">SAMN05216252_104152</name>
</gene>
<proteinExistence type="predicted"/>
<dbReference type="Proteomes" id="UP000198280">
    <property type="component" value="Unassembled WGS sequence"/>
</dbReference>
<feature type="transmembrane region" description="Helical" evidence="1">
    <location>
        <begin position="198"/>
        <end position="227"/>
    </location>
</feature>
<feature type="domain" description="DUF1206" evidence="2">
    <location>
        <begin position="26"/>
        <end position="93"/>
    </location>
</feature>
<dbReference type="InterPro" id="IPR009597">
    <property type="entry name" value="DUF1206"/>
</dbReference>
<organism evidence="3 4">
    <name type="scientific">Actinacidiphila glaucinigra</name>
    <dbReference type="NCBI Taxonomy" id="235986"/>
    <lineage>
        <taxon>Bacteria</taxon>
        <taxon>Bacillati</taxon>
        <taxon>Actinomycetota</taxon>
        <taxon>Actinomycetes</taxon>
        <taxon>Kitasatosporales</taxon>
        <taxon>Streptomycetaceae</taxon>
        <taxon>Actinacidiphila</taxon>
    </lineage>
</organism>
<dbReference type="OrthoDB" id="4552598at2"/>
<keyword evidence="1" id="KW-0812">Transmembrane</keyword>
<reference evidence="3 4" key="1">
    <citation type="submission" date="2017-06" db="EMBL/GenBank/DDBJ databases">
        <authorList>
            <person name="Kim H.J."/>
            <person name="Triplett B.A."/>
        </authorList>
    </citation>
    <scope>NUCLEOTIDE SEQUENCE [LARGE SCALE GENOMIC DNA]</scope>
    <source>
        <strain evidence="3 4">CGMCC 4.1858</strain>
    </source>
</reference>
<evidence type="ECO:0000313" key="4">
    <source>
        <dbReference type="Proteomes" id="UP000198280"/>
    </source>
</evidence>